<dbReference type="InterPro" id="IPR037233">
    <property type="entry name" value="CcmK-like_sf"/>
</dbReference>
<dbReference type="SMART" id="SM00877">
    <property type="entry name" value="BMC"/>
    <property type="match status" value="1"/>
</dbReference>
<dbReference type="EMBL" id="JBHUCO010000094">
    <property type="protein sequence ID" value="MFD1524616.1"/>
    <property type="molecule type" value="Genomic_DNA"/>
</dbReference>
<comment type="similarity">
    <text evidence="3">Belongs to the bacterial microcompartments protein family.</text>
</comment>
<dbReference type="PANTHER" id="PTHR33941">
    <property type="entry name" value="PROPANEDIOL UTILIZATION PROTEIN PDUA"/>
    <property type="match status" value="1"/>
</dbReference>
<reference evidence="6" key="1">
    <citation type="journal article" date="2019" name="Int. J. Syst. Evol. Microbiol.">
        <title>The Global Catalogue of Microorganisms (GCM) 10K type strain sequencing project: providing services to taxonomists for standard genome sequencing and annotation.</title>
        <authorList>
            <consortium name="The Broad Institute Genomics Platform"/>
            <consortium name="The Broad Institute Genome Sequencing Center for Infectious Disease"/>
            <person name="Wu L."/>
            <person name="Ma J."/>
        </authorList>
    </citation>
    <scope>NUCLEOTIDE SEQUENCE [LARGE SCALE GENOMIC DNA]</scope>
    <source>
        <strain evidence="6">CCM 7043</strain>
    </source>
</reference>
<dbReference type="PROSITE" id="PS51930">
    <property type="entry name" value="BMC_2"/>
    <property type="match status" value="1"/>
</dbReference>
<accession>A0ABW4FAG5</accession>
<dbReference type="Pfam" id="PF00936">
    <property type="entry name" value="BMC"/>
    <property type="match status" value="1"/>
</dbReference>
<dbReference type="Proteomes" id="UP001597114">
    <property type="component" value="Unassembled WGS sequence"/>
</dbReference>
<dbReference type="Gene3D" id="3.30.70.1710">
    <property type="match status" value="1"/>
</dbReference>
<evidence type="ECO:0000259" key="4">
    <source>
        <dbReference type="PROSITE" id="PS51930"/>
    </source>
</evidence>
<keyword evidence="2" id="KW-1283">Bacterial microcompartment</keyword>
<dbReference type="RefSeq" id="WP_344723409.1">
    <property type="nucleotide sequence ID" value="NZ_BAAAUS010000020.1"/>
</dbReference>
<evidence type="ECO:0000256" key="2">
    <source>
        <dbReference type="ARBA" id="ARBA00024446"/>
    </source>
</evidence>
<evidence type="ECO:0000256" key="3">
    <source>
        <dbReference type="PROSITE-ProRule" id="PRU01278"/>
    </source>
</evidence>
<comment type="subcellular location">
    <subcellularLocation>
        <location evidence="1">Bacterial microcompartment</location>
    </subcellularLocation>
</comment>
<dbReference type="InterPro" id="IPR000249">
    <property type="entry name" value="BMC_dom"/>
</dbReference>
<feature type="domain" description="BMC" evidence="4">
    <location>
        <begin position="7"/>
        <end position="91"/>
    </location>
</feature>
<dbReference type="InterPro" id="IPR050575">
    <property type="entry name" value="BMC_shell"/>
</dbReference>
<organism evidence="5 6">
    <name type="scientific">Pseudonocardia yunnanensis</name>
    <dbReference type="NCBI Taxonomy" id="58107"/>
    <lineage>
        <taxon>Bacteria</taxon>
        <taxon>Bacillati</taxon>
        <taxon>Actinomycetota</taxon>
        <taxon>Actinomycetes</taxon>
        <taxon>Pseudonocardiales</taxon>
        <taxon>Pseudonocardiaceae</taxon>
        <taxon>Pseudonocardia</taxon>
    </lineage>
</organism>
<protein>
    <submittedName>
        <fullName evidence="5">BMC domain-containing protein</fullName>
    </submittedName>
</protein>
<dbReference type="PANTHER" id="PTHR33941:SF11">
    <property type="entry name" value="BACTERIAL MICROCOMPARTMENT SHELL PROTEIN PDUJ"/>
    <property type="match status" value="1"/>
</dbReference>
<evidence type="ECO:0000256" key="1">
    <source>
        <dbReference type="ARBA" id="ARBA00024322"/>
    </source>
</evidence>
<evidence type="ECO:0000313" key="5">
    <source>
        <dbReference type="EMBL" id="MFD1524616.1"/>
    </source>
</evidence>
<dbReference type="InterPro" id="IPR044872">
    <property type="entry name" value="CcmK/CsoS1_BMC"/>
</dbReference>
<sequence>MPTSERAIGIIETRGVVALTAGIEAMMKTADVRTIAVERVSSGYLAAAVQGTLAAVRSAVDAGAAAVKQYGELRAAQVYPKPHQQAGALLEGAPNQRLRTAIAALEPGATP</sequence>
<proteinExistence type="inferred from homology"/>
<gene>
    <name evidence="5" type="ORF">ACFSJD_44540</name>
</gene>
<keyword evidence="6" id="KW-1185">Reference proteome</keyword>
<comment type="caution">
    <text evidence="5">The sequence shown here is derived from an EMBL/GenBank/DDBJ whole genome shotgun (WGS) entry which is preliminary data.</text>
</comment>
<evidence type="ECO:0000313" key="6">
    <source>
        <dbReference type="Proteomes" id="UP001597114"/>
    </source>
</evidence>
<name>A0ABW4FAG5_9PSEU</name>
<dbReference type="SUPFAM" id="SSF143414">
    <property type="entry name" value="CcmK-like"/>
    <property type="match status" value="1"/>
</dbReference>